<accession>A0A250KT62</accession>
<dbReference type="RefSeq" id="WP_145986534.1">
    <property type="nucleotide sequence ID" value="NZ_AP017928.1"/>
</dbReference>
<dbReference type="PANTHER" id="PTHR32309:SF13">
    <property type="entry name" value="FERRIC ENTEROBACTIN TRANSPORT PROTEIN FEPE"/>
    <property type="match status" value="1"/>
</dbReference>
<proteinExistence type="predicted"/>
<protein>
    <submittedName>
        <fullName evidence="3">Chromosome partitioning ATPase-like protein</fullName>
    </submittedName>
</protein>
<dbReference type="EMBL" id="AP017928">
    <property type="protein sequence ID" value="BBA34845.1"/>
    <property type="molecule type" value="Genomic_DNA"/>
</dbReference>
<evidence type="ECO:0000313" key="4">
    <source>
        <dbReference type="Proteomes" id="UP000266313"/>
    </source>
</evidence>
<gene>
    <name evidence="3" type="ORF">sS8_2900</name>
</gene>
<reference evidence="3 4" key="1">
    <citation type="submission" date="2016-12" db="EMBL/GenBank/DDBJ databases">
        <title>Genome sequencing of Methylocaldum marinum.</title>
        <authorList>
            <person name="Takeuchi M."/>
            <person name="Kamagata Y."/>
            <person name="Hiraoka S."/>
            <person name="Oshima K."/>
            <person name="Hattori M."/>
            <person name="Iwasaki W."/>
        </authorList>
    </citation>
    <scope>NUCLEOTIDE SEQUENCE [LARGE SCALE GENOMIC DNA]</scope>
    <source>
        <strain evidence="3 4">S8</strain>
    </source>
</reference>
<evidence type="ECO:0000256" key="1">
    <source>
        <dbReference type="ARBA" id="ARBA00022741"/>
    </source>
</evidence>
<dbReference type="OrthoDB" id="7002429at2"/>
<dbReference type="Proteomes" id="UP000266313">
    <property type="component" value="Chromosome"/>
</dbReference>
<evidence type="ECO:0000256" key="2">
    <source>
        <dbReference type="ARBA" id="ARBA00022840"/>
    </source>
</evidence>
<dbReference type="PANTHER" id="PTHR32309">
    <property type="entry name" value="TYROSINE-PROTEIN KINASE"/>
    <property type="match status" value="1"/>
</dbReference>
<dbReference type="InterPro" id="IPR005702">
    <property type="entry name" value="Wzc-like_C"/>
</dbReference>
<dbReference type="InterPro" id="IPR027417">
    <property type="entry name" value="P-loop_NTPase"/>
</dbReference>
<organism evidence="3 4">
    <name type="scientific">Methylocaldum marinum</name>
    <dbReference type="NCBI Taxonomy" id="1432792"/>
    <lineage>
        <taxon>Bacteria</taxon>
        <taxon>Pseudomonadati</taxon>
        <taxon>Pseudomonadota</taxon>
        <taxon>Gammaproteobacteria</taxon>
        <taxon>Methylococcales</taxon>
        <taxon>Methylococcaceae</taxon>
        <taxon>Methylocaldum</taxon>
    </lineage>
</organism>
<keyword evidence="4" id="KW-1185">Reference proteome</keyword>
<dbReference type="GO" id="GO:0005886">
    <property type="term" value="C:plasma membrane"/>
    <property type="evidence" value="ECO:0007669"/>
    <property type="project" value="TreeGrafter"/>
</dbReference>
<name>A0A250KT62_9GAMM</name>
<dbReference type="SUPFAM" id="SSF52540">
    <property type="entry name" value="P-loop containing nucleoside triphosphate hydrolases"/>
    <property type="match status" value="1"/>
</dbReference>
<dbReference type="GO" id="GO:0004713">
    <property type="term" value="F:protein tyrosine kinase activity"/>
    <property type="evidence" value="ECO:0007669"/>
    <property type="project" value="TreeGrafter"/>
</dbReference>
<keyword evidence="2" id="KW-0067">ATP-binding</keyword>
<dbReference type="CDD" id="cd05387">
    <property type="entry name" value="BY-kinase"/>
    <property type="match status" value="1"/>
</dbReference>
<keyword evidence="1" id="KW-0547">Nucleotide-binding</keyword>
<dbReference type="InterPro" id="IPR050445">
    <property type="entry name" value="Bact_polysacc_biosynth/exp"/>
</dbReference>
<dbReference type="Gene3D" id="3.40.50.300">
    <property type="entry name" value="P-loop containing nucleotide triphosphate hydrolases"/>
    <property type="match status" value="1"/>
</dbReference>
<dbReference type="AlphaFoldDB" id="A0A250KT62"/>
<evidence type="ECO:0000313" key="3">
    <source>
        <dbReference type="EMBL" id="BBA34845.1"/>
    </source>
</evidence>
<sequence length="247" mass="27368">MTGMLNAQDIVRRANQPADVPIDFYVEASLKHESPVFRSPAQYEILKSKLLTLPPGEAVRTVLLVGSAAGDGVSTTAMNLAGVMARDSQRKVVLLDTNLASPGLNDFIQSEPVLGLTDIVYDNLEQVPFLKLGSDNLYALPVGRKRMNPIELFQSDKFDRLLSLVRNRFDYVFLDAPPVLGFPESLMLSARVDAVILVVRSGSTRVEVAVKARKTLEAAGAKLLGVVVNRRRYHIPDRIYRFLFKRS</sequence>
<dbReference type="KEGG" id="mmai:sS8_2900"/>